<sequence>MNHLAPLVWDSEFLAFGVSRLPAHSLTTAALEQLVQEARQAGTRLLYVVATPTDAFSNASALQAGAWLADRKVIFVHDVEPGAATLAISPAIHSITASSPVLESLALQSGKYSRFRRDKRFSPAVFPKLYQHWLHNSLSHQLAREVFAVEAGTGHPAPASATHCGLLTLGIADNRATIGLLAVDESARRQKIGQQLVAAARQRTAAWGLRELQVATQLDNEPACAFYRRCGFREARVEHIYHLWL</sequence>
<dbReference type="EMBL" id="MDZB01000165">
    <property type="protein sequence ID" value="OGX81362.1"/>
    <property type="molecule type" value="Genomic_DNA"/>
</dbReference>
<dbReference type="GO" id="GO:0016747">
    <property type="term" value="F:acyltransferase activity, transferring groups other than amino-acyl groups"/>
    <property type="evidence" value="ECO:0007669"/>
    <property type="project" value="InterPro"/>
</dbReference>
<dbReference type="PROSITE" id="PS51186">
    <property type="entry name" value="GNAT"/>
    <property type="match status" value="1"/>
</dbReference>
<evidence type="ECO:0000259" key="3">
    <source>
        <dbReference type="PROSITE" id="PS51186"/>
    </source>
</evidence>
<dbReference type="InterPro" id="IPR016181">
    <property type="entry name" value="Acyl_CoA_acyltransferase"/>
</dbReference>
<dbReference type="InterPro" id="IPR000182">
    <property type="entry name" value="GNAT_dom"/>
</dbReference>
<evidence type="ECO:0000256" key="1">
    <source>
        <dbReference type="ARBA" id="ARBA00022679"/>
    </source>
</evidence>
<dbReference type="SUPFAM" id="SSF55729">
    <property type="entry name" value="Acyl-CoA N-acyltransferases (Nat)"/>
    <property type="match status" value="1"/>
</dbReference>
<dbReference type="InterPro" id="IPR050832">
    <property type="entry name" value="Bact_Acetyltransf"/>
</dbReference>
<gene>
    <name evidence="4" type="ORF">BEN47_19265</name>
</gene>
<reference evidence="4 5" key="1">
    <citation type="submission" date="2016-08" db="EMBL/GenBank/DDBJ databases">
        <title>Hymenobacter coccineus sp. nov., Hymenobacter lapidarius sp. nov. and Hymenobacter glacialis sp. nov., isolated from Antarctic soil.</title>
        <authorList>
            <person name="Sedlacek I."/>
            <person name="Kralova S."/>
            <person name="Kyrova K."/>
            <person name="Maslanova I."/>
            <person name="Stankova E."/>
            <person name="Vrbovska V."/>
            <person name="Nemec M."/>
            <person name="Bartak M."/>
            <person name="Svec P."/>
            <person name="Busse H.-J."/>
            <person name="Pantucek R."/>
        </authorList>
    </citation>
    <scope>NUCLEOTIDE SEQUENCE [LARGE SCALE GENOMIC DNA]</scope>
    <source>
        <strain evidence="4 5">CCM 8643</strain>
    </source>
</reference>
<evidence type="ECO:0000313" key="4">
    <source>
        <dbReference type="EMBL" id="OGX81362.1"/>
    </source>
</evidence>
<keyword evidence="2" id="KW-0012">Acyltransferase</keyword>
<dbReference type="STRING" id="1908237.BEN47_19265"/>
<protein>
    <recommendedName>
        <fullName evidence="3">N-acetyltransferase domain-containing protein</fullName>
    </recommendedName>
</protein>
<proteinExistence type="predicted"/>
<dbReference type="Gene3D" id="3.40.630.30">
    <property type="match status" value="1"/>
</dbReference>
<dbReference type="Pfam" id="PF00583">
    <property type="entry name" value="Acetyltransf_1"/>
    <property type="match status" value="1"/>
</dbReference>
<dbReference type="Proteomes" id="UP000176294">
    <property type="component" value="Unassembled WGS sequence"/>
</dbReference>
<evidence type="ECO:0000313" key="5">
    <source>
        <dbReference type="Proteomes" id="UP000176294"/>
    </source>
</evidence>
<dbReference type="PANTHER" id="PTHR43877">
    <property type="entry name" value="AMINOALKYLPHOSPHONATE N-ACETYLTRANSFERASE-RELATED-RELATED"/>
    <property type="match status" value="1"/>
</dbReference>
<keyword evidence="5" id="KW-1185">Reference proteome</keyword>
<comment type="caution">
    <text evidence="4">The sequence shown here is derived from an EMBL/GenBank/DDBJ whole genome shotgun (WGS) entry which is preliminary data.</text>
</comment>
<dbReference type="CDD" id="cd04301">
    <property type="entry name" value="NAT_SF"/>
    <property type="match status" value="1"/>
</dbReference>
<evidence type="ECO:0000256" key="2">
    <source>
        <dbReference type="ARBA" id="ARBA00023315"/>
    </source>
</evidence>
<feature type="domain" description="N-acetyltransferase" evidence="3">
    <location>
        <begin position="105"/>
        <end position="245"/>
    </location>
</feature>
<accession>A0A1G1SRV1</accession>
<name>A0A1G1SRV1_9BACT</name>
<dbReference type="AlphaFoldDB" id="A0A1G1SRV1"/>
<organism evidence="4 5">
    <name type="scientific">Hymenobacter lapidarius</name>
    <dbReference type="NCBI Taxonomy" id="1908237"/>
    <lineage>
        <taxon>Bacteria</taxon>
        <taxon>Pseudomonadati</taxon>
        <taxon>Bacteroidota</taxon>
        <taxon>Cytophagia</taxon>
        <taxon>Cytophagales</taxon>
        <taxon>Hymenobacteraceae</taxon>
        <taxon>Hymenobacter</taxon>
    </lineage>
</organism>
<keyword evidence="1" id="KW-0808">Transferase</keyword>